<dbReference type="EMBL" id="ONZI01000006">
    <property type="protein sequence ID" value="SPJ35392.1"/>
    <property type="molecule type" value="Genomic_DNA"/>
</dbReference>
<keyword evidence="1" id="KW-0812">Transmembrane</keyword>
<keyword evidence="1" id="KW-1133">Transmembrane helix</keyword>
<sequence length="44" mass="5351">MSEGVLHFFFITTGAILTLLFFPLLVMVLFKILRRWREEKRSRH</sequence>
<proteinExistence type="predicted"/>
<evidence type="ECO:0000313" key="3">
    <source>
        <dbReference type="Proteomes" id="UP000244934"/>
    </source>
</evidence>
<gene>
    <name evidence="2" type="ORF">KSP9073_03454</name>
</gene>
<evidence type="ECO:0000313" key="2">
    <source>
        <dbReference type="EMBL" id="SPJ35392.1"/>
    </source>
</evidence>
<evidence type="ECO:0000256" key="1">
    <source>
        <dbReference type="SAM" id="Phobius"/>
    </source>
</evidence>
<keyword evidence="3" id="KW-1185">Reference proteome</keyword>
<accession>A0A2R8CRD0</accession>
<protein>
    <submittedName>
        <fullName evidence="2">Uncharacterized protein</fullName>
    </submittedName>
</protein>
<organism evidence="2 3">
    <name type="scientific">Kushneria phyllosphaerae</name>
    <dbReference type="NCBI Taxonomy" id="2100822"/>
    <lineage>
        <taxon>Bacteria</taxon>
        <taxon>Pseudomonadati</taxon>
        <taxon>Pseudomonadota</taxon>
        <taxon>Gammaproteobacteria</taxon>
        <taxon>Oceanospirillales</taxon>
        <taxon>Halomonadaceae</taxon>
        <taxon>Kushneria</taxon>
    </lineage>
</organism>
<feature type="transmembrane region" description="Helical" evidence="1">
    <location>
        <begin position="6"/>
        <end position="33"/>
    </location>
</feature>
<dbReference type="Proteomes" id="UP000244934">
    <property type="component" value="Unassembled WGS sequence"/>
</dbReference>
<dbReference type="AlphaFoldDB" id="A0A2R8CRD0"/>
<reference evidence="3" key="1">
    <citation type="submission" date="2018-03" db="EMBL/GenBank/DDBJ databases">
        <authorList>
            <person name="Navarro De La Torre S."/>
        </authorList>
    </citation>
    <scope>NUCLEOTIDE SEQUENCE [LARGE SCALE GENOMIC DNA]</scope>
    <source>
        <strain evidence="3">EAod3</strain>
    </source>
</reference>
<dbReference type="RefSeq" id="WP_257789417.1">
    <property type="nucleotide sequence ID" value="NZ_ONZI01000006.1"/>
</dbReference>
<name>A0A2R8CRD0_9GAMM</name>
<keyword evidence="1" id="KW-0472">Membrane</keyword>